<accession>A0A1I7WV26</accession>
<sequence>MITDRVERLVAKLFGGRPLGLYVYYYRPHVSSHKSTVIYVDPLS</sequence>
<dbReference type="WBParaSite" id="Hba_09012">
    <property type="protein sequence ID" value="Hba_09012"/>
    <property type="gene ID" value="Hba_09012"/>
</dbReference>
<dbReference type="AlphaFoldDB" id="A0A1I7WV26"/>
<evidence type="ECO:0000313" key="1">
    <source>
        <dbReference type="Proteomes" id="UP000095283"/>
    </source>
</evidence>
<reference evidence="2" key="1">
    <citation type="submission" date="2016-11" db="UniProtKB">
        <authorList>
            <consortium name="WormBaseParasite"/>
        </authorList>
    </citation>
    <scope>IDENTIFICATION</scope>
</reference>
<name>A0A1I7WV26_HETBA</name>
<protein>
    <submittedName>
        <fullName evidence="2">Piwi domain-containing protein</fullName>
    </submittedName>
</protein>
<dbReference type="Proteomes" id="UP000095283">
    <property type="component" value="Unplaced"/>
</dbReference>
<keyword evidence="1" id="KW-1185">Reference proteome</keyword>
<organism evidence="1 2">
    <name type="scientific">Heterorhabditis bacteriophora</name>
    <name type="common">Entomopathogenic nematode worm</name>
    <dbReference type="NCBI Taxonomy" id="37862"/>
    <lineage>
        <taxon>Eukaryota</taxon>
        <taxon>Metazoa</taxon>
        <taxon>Ecdysozoa</taxon>
        <taxon>Nematoda</taxon>
        <taxon>Chromadorea</taxon>
        <taxon>Rhabditida</taxon>
        <taxon>Rhabditina</taxon>
        <taxon>Rhabditomorpha</taxon>
        <taxon>Strongyloidea</taxon>
        <taxon>Heterorhabditidae</taxon>
        <taxon>Heterorhabditis</taxon>
    </lineage>
</organism>
<proteinExistence type="predicted"/>
<evidence type="ECO:0000313" key="2">
    <source>
        <dbReference type="WBParaSite" id="Hba_09012"/>
    </source>
</evidence>